<name>A0A0K2X7E9_9HELI</name>
<gene>
    <name evidence="1" type="ORF">HAL011_02930</name>
    <name evidence="2" type="ORF">HAL013_01050</name>
    <name evidence="3" type="ORF">HAL09_13450</name>
</gene>
<dbReference type="Proteomes" id="UP000041394">
    <property type="component" value="Unassembled WGS sequence"/>
</dbReference>
<dbReference type="Gene3D" id="2.30.310.10">
    <property type="entry name" value="ibrinogen binding protein from staphylococcus aureus domain"/>
    <property type="match status" value="1"/>
</dbReference>
<dbReference type="Proteomes" id="UP000045175">
    <property type="component" value="Unassembled WGS sequence"/>
</dbReference>
<accession>A0A0K2X7E9</accession>
<dbReference type="RefSeq" id="WP_053940648.1">
    <property type="nucleotide sequence ID" value="NZ_CDMH01000006.1"/>
</dbReference>
<proteinExistence type="predicted"/>
<dbReference type="Pfam" id="PF05833">
    <property type="entry name" value="NFACT_N"/>
    <property type="match status" value="1"/>
</dbReference>
<dbReference type="EMBL" id="CDMN01000056">
    <property type="protein sequence ID" value="CRF44735.1"/>
    <property type="molecule type" value="Genomic_DNA"/>
</dbReference>
<organism evidence="2 6">
    <name type="scientific">Helicobacter ailurogastricus</name>
    <dbReference type="NCBI Taxonomy" id="1578720"/>
    <lineage>
        <taxon>Bacteria</taxon>
        <taxon>Pseudomonadati</taxon>
        <taxon>Campylobacterota</taxon>
        <taxon>Epsilonproteobacteria</taxon>
        <taxon>Campylobacterales</taxon>
        <taxon>Helicobacteraceae</taxon>
        <taxon>Helicobacter</taxon>
    </lineage>
</organism>
<evidence type="ECO:0000313" key="6">
    <source>
        <dbReference type="Proteomes" id="UP000045175"/>
    </source>
</evidence>
<evidence type="ECO:0000313" key="4">
    <source>
        <dbReference type="Proteomes" id="UP000038622"/>
    </source>
</evidence>
<keyword evidence="4" id="KW-1185">Reference proteome</keyword>
<reference evidence="4" key="2">
    <citation type="submission" date="2014-12" db="EMBL/GenBank/DDBJ databases">
        <authorList>
            <person name="Smet A."/>
        </authorList>
    </citation>
    <scope>NUCLEOTIDE SEQUENCE [LARGE SCALE GENOMIC DNA]</scope>
</reference>
<evidence type="ECO:0000313" key="3">
    <source>
        <dbReference type="EMBL" id="CRF44735.1"/>
    </source>
</evidence>
<sequence>MIPYALLNAFAKLLKEQRKITIRHAKQTISLDTPNYPFKACMQKGSGHIYLDESPLELSKTPFNLALEKCASNARIVDAYLENEDRILKIVLECATSYKKIKSVLQLEFTGRHSNAILLSPQGIVIEALRFVSLEQSSRPVLKNTPLAPLEKPAFKRPPQESPDTPALLQALQDLHAKTTQKQLDSYKQSLKNTWLKKQETLQGFLDDLASPKELQDLSHTKQRQASLILCHLHELKPQSLYLGELCLENTKIPLPKNARSLSDAANKLFKESKKCQQRALHIVVQQENLESKIAFLQAKIALLDQSNLEDLKVLTPSKQGKYKKSHVWESFEIEGARIGIGRNENENRALLKAGRASDTWAHIKDKPSAHMLIFTHPNRPSASLLKKACHLLARLAYANESQQALKVAIDYTQKKHVKFAQKAGNKAFVTYTHFSSLVVAL</sequence>
<protein>
    <submittedName>
        <fullName evidence="2">Fibronectin/fibrinogen-binding protein</fullName>
    </submittedName>
</protein>
<evidence type="ECO:0000313" key="1">
    <source>
        <dbReference type="EMBL" id="CRF40532.1"/>
    </source>
</evidence>
<reference evidence="2" key="1">
    <citation type="submission" date="2014-12" db="EMBL/GenBank/DDBJ databases">
        <title>Whole genome sequences of four Staphylococcus schleiferi canine isolates.</title>
        <authorList>
            <person name="Misic A.M."/>
            <person name="Cain C."/>
            <person name="Morris D.O."/>
            <person name="Rankin S."/>
            <person name="Beiting D."/>
        </authorList>
    </citation>
    <scope>NUCLEOTIDE SEQUENCE</scope>
    <source>
        <strain evidence="1">ASB11</strain>
        <strain evidence="2">ASB13</strain>
        <strain evidence="3">ASB9</strain>
    </source>
</reference>
<dbReference type="OrthoDB" id="9766163at2"/>
<dbReference type="EMBL" id="CDMH01000006">
    <property type="protein sequence ID" value="CRF41956.1"/>
    <property type="molecule type" value="Genomic_DNA"/>
</dbReference>
<dbReference type="STRING" id="1578720.HAL011_02930"/>
<reference evidence="5 6" key="3">
    <citation type="submission" date="2014-12" db="EMBL/GenBank/DDBJ databases">
        <authorList>
            <person name="Jaenicke S."/>
        </authorList>
    </citation>
    <scope>NUCLEOTIDE SEQUENCE [LARGE SCALE GENOMIC DNA]</scope>
</reference>
<dbReference type="EMBL" id="CDML01000009">
    <property type="protein sequence ID" value="CRF40532.1"/>
    <property type="molecule type" value="Genomic_DNA"/>
</dbReference>
<evidence type="ECO:0000313" key="5">
    <source>
        <dbReference type="Proteomes" id="UP000041394"/>
    </source>
</evidence>
<dbReference type="AlphaFoldDB" id="A0A0K2X7E9"/>
<dbReference type="Proteomes" id="UP000038622">
    <property type="component" value="Unassembled WGS sequence"/>
</dbReference>
<evidence type="ECO:0000313" key="2">
    <source>
        <dbReference type="EMBL" id="CRF41956.1"/>
    </source>
</evidence>